<proteinExistence type="predicted"/>
<keyword evidence="1" id="KW-0614">Plasmid</keyword>
<reference evidence="1 2" key="1">
    <citation type="journal article" date="2015" name="Int. J. Syst. Evol. Microbiol.">
        <title>Revisiting Corynebacterium glyciniphilum (ex Kubota et al., 1972) sp. nov., nom. rev., isolated from putrefied banana.</title>
        <authorList>
            <person name="Al-Dilaimi A."/>
            <person name="Bednarz H."/>
            <person name="Lomker A."/>
            <person name="Niehaus K."/>
            <person name="Kalinowski J."/>
            <person name="Ruckert C."/>
        </authorList>
    </citation>
    <scope>NUCLEOTIDE SEQUENCE [LARGE SCALE GENOMIC DNA]</scope>
    <source>
        <strain evidence="1">AJ 3170</strain>
        <plasmid evidence="2">Plasmid pCgly1</plasmid>
    </source>
</reference>
<dbReference type="eggNOG" id="ENOG5031WZ8">
    <property type="taxonomic scope" value="Bacteria"/>
</dbReference>
<evidence type="ECO:0000313" key="1">
    <source>
        <dbReference type="EMBL" id="AHW65695.1"/>
    </source>
</evidence>
<dbReference type="Proteomes" id="UP000023703">
    <property type="component" value="Plasmid pCgly1"/>
</dbReference>
<protein>
    <submittedName>
        <fullName evidence="1">Uncharacterized protein</fullName>
    </submittedName>
</protein>
<dbReference type="KEGG" id="cgy:CGLY_16610"/>
<sequence>MALAELLDRSRGFVLDSQLGEDECRAAVCAGDLQVHDVLGDVTVYRAVNVDAELQVEDYWPTVMALSPTAFPEPGTSPGFILADATALSIRDCGVLLPENIQVLVDPDHLASVSTVPGTSVTTGLFVDTDWSWEYGIPVMTALCAIRRLADNPGVEPAWLAEAIGDAYDNRLASADALAAAVYQRALSWGYRDGYTLIDSLAPGIVATTTAV</sequence>
<geneLocation type="plasmid" evidence="1 2">
    <name>pCgly1</name>
</geneLocation>
<dbReference type="HOGENOM" id="CLU_1248905_0_0_11"/>
<gene>
    <name evidence="1" type="ORF">CGLY_16610</name>
</gene>
<dbReference type="AlphaFoldDB" id="X5EE77"/>
<organism evidence="1 2">
    <name type="scientific">Corynebacterium glyciniphilum AJ 3170</name>
    <dbReference type="NCBI Taxonomy" id="1404245"/>
    <lineage>
        <taxon>Bacteria</taxon>
        <taxon>Bacillati</taxon>
        <taxon>Actinomycetota</taxon>
        <taxon>Actinomycetes</taxon>
        <taxon>Mycobacteriales</taxon>
        <taxon>Corynebacteriaceae</taxon>
        <taxon>Corynebacterium</taxon>
    </lineage>
</organism>
<accession>X5EE77</accession>
<dbReference type="RefSeq" id="WP_041628658.1">
    <property type="nucleotide sequence ID" value="NZ_CP006843.1"/>
</dbReference>
<keyword evidence="2" id="KW-1185">Reference proteome</keyword>
<evidence type="ECO:0000313" key="2">
    <source>
        <dbReference type="Proteomes" id="UP000023703"/>
    </source>
</evidence>
<dbReference type="EMBL" id="CP006843">
    <property type="protein sequence ID" value="AHW65695.1"/>
    <property type="molecule type" value="Genomic_DNA"/>
</dbReference>
<name>X5EE77_9CORY</name>